<evidence type="ECO:0000313" key="3">
    <source>
        <dbReference type="Proteomes" id="UP000466966"/>
    </source>
</evidence>
<protein>
    <submittedName>
        <fullName evidence="2">Excisionase family DNA-binding protein</fullName>
    </submittedName>
</protein>
<name>A0A844YNS3_9SPHN</name>
<accession>A0A844YNS3</accession>
<proteinExistence type="predicted"/>
<sequence length="163" mass="17876">MTIPAFAEELGGRLPSALERAAANQLRQILASHASCETTLRILDEETRIPSEITLTPGLSKLLTELLRHVGSGNAVTLVPVSQMLSTQQAADILNVSRPFLISLLDKGEIEHELVGRHRRIKAETLFAYKRARNAKRSKALDELATLDGEIRRQPPVGPRAPS</sequence>
<reference evidence="2 3" key="1">
    <citation type="submission" date="2019-12" db="EMBL/GenBank/DDBJ databases">
        <title>Genomic-based taxomic classification of the family Erythrobacteraceae.</title>
        <authorList>
            <person name="Xu L."/>
        </authorList>
    </citation>
    <scope>NUCLEOTIDE SEQUENCE [LARGE SCALE GENOMIC DNA]</scope>
    <source>
        <strain evidence="2 3">M0322</strain>
    </source>
</reference>
<organism evidence="2 3">
    <name type="scientific">Alteraurantiacibacter buctensis</name>
    <dbReference type="NCBI Taxonomy" id="1503981"/>
    <lineage>
        <taxon>Bacteria</taxon>
        <taxon>Pseudomonadati</taxon>
        <taxon>Pseudomonadota</taxon>
        <taxon>Alphaproteobacteria</taxon>
        <taxon>Sphingomonadales</taxon>
        <taxon>Erythrobacteraceae</taxon>
        <taxon>Alteraurantiacibacter</taxon>
    </lineage>
</organism>
<dbReference type="InterPro" id="IPR041657">
    <property type="entry name" value="HTH_17"/>
</dbReference>
<feature type="domain" description="Helix-turn-helix" evidence="1">
    <location>
        <begin position="84"/>
        <end position="133"/>
    </location>
</feature>
<keyword evidence="2" id="KW-0238">DNA-binding</keyword>
<dbReference type="InterPro" id="IPR010093">
    <property type="entry name" value="SinI_DNA-bd"/>
</dbReference>
<gene>
    <name evidence="2" type="ORF">GRI99_00115</name>
</gene>
<dbReference type="RefSeq" id="WP_160769999.1">
    <property type="nucleotide sequence ID" value="NZ_WTYV01000001.1"/>
</dbReference>
<dbReference type="EMBL" id="WTYV01000001">
    <property type="protein sequence ID" value="MXO70035.1"/>
    <property type="molecule type" value="Genomic_DNA"/>
</dbReference>
<dbReference type="AlphaFoldDB" id="A0A844YNS3"/>
<dbReference type="Pfam" id="PF12728">
    <property type="entry name" value="HTH_17"/>
    <property type="match status" value="1"/>
</dbReference>
<dbReference type="Proteomes" id="UP000466966">
    <property type="component" value="Unassembled WGS sequence"/>
</dbReference>
<dbReference type="OrthoDB" id="26212at2"/>
<dbReference type="NCBIfam" id="TIGR01764">
    <property type="entry name" value="excise"/>
    <property type="match status" value="1"/>
</dbReference>
<evidence type="ECO:0000313" key="2">
    <source>
        <dbReference type="EMBL" id="MXO70035.1"/>
    </source>
</evidence>
<evidence type="ECO:0000259" key="1">
    <source>
        <dbReference type="Pfam" id="PF12728"/>
    </source>
</evidence>
<comment type="caution">
    <text evidence="2">The sequence shown here is derived from an EMBL/GenBank/DDBJ whole genome shotgun (WGS) entry which is preliminary data.</text>
</comment>
<dbReference type="GO" id="GO:0003677">
    <property type="term" value="F:DNA binding"/>
    <property type="evidence" value="ECO:0007669"/>
    <property type="project" value="UniProtKB-KW"/>
</dbReference>
<keyword evidence="3" id="KW-1185">Reference proteome</keyword>